<evidence type="ECO:0000256" key="17">
    <source>
        <dbReference type="SAM" id="Phobius"/>
    </source>
</evidence>
<accession>A0A6B8KCK6</accession>
<dbReference type="SUPFAM" id="SSF81343">
    <property type="entry name" value="Fumarate reductase respiratory complex transmembrane subunits"/>
    <property type="match status" value="1"/>
</dbReference>
<evidence type="ECO:0000256" key="13">
    <source>
        <dbReference type="ARBA" id="ARBA00022989"/>
    </source>
</evidence>
<dbReference type="GO" id="GO:0020037">
    <property type="term" value="F:heme binding"/>
    <property type="evidence" value="ECO:0007669"/>
    <property type="project" value="InterPro"/>
</dbReference>
<keyword evidence="19" id="KW-1185">Reference proteome</keyword>
<dbReference type="RefSeq" id="WP_136495052.1">
    <property type="nucleotide sequence ID" value="NZ_CP046052.1"/>
</dbReference>
<evidence type="ECO:0000256" key="15">
    <source>
        <dbReference type="ARBA" id="ARBA00023136"/>
    </source>
</evidence>
<comment type="pathway">
    <text evidence="4">Carbohydrate metabolism; tricarboxylic acid cycle.</text>
</comment>
<dbReference type="InterPro" id="IPR014312">
    <property type="entry name" value="Succ_DH_anchor"/>
</dbReference>
<comment type="subcellular location">
    <subcellularLocation>
        <location evidence="3">Membrane</location>
        <topology evidence="3">Multi-pass membrane protein</topology>
    </subcellularLocation>
</comment>
<evidence type="ECO:0000256" key="1">
    <source>
        <dbReference type="ARBA" id="ARBA00001971"/>
    </source>
</evidence>
<dbReference type="GO" id="GO:0016020">
    <property type="term" value="C:membrane"/>
    <property type="evidence" value="ECO:0007669"/>
    <property type="project" value="UniProtKB-SubCell"/>
</dbReference>
<dbReference type="InterPro" id="IPR034804">
    <property type="entry name" value="SQR/QFR_C/D"/>
</dbReference>
<evidence type="ECO:0000256" key="14">
    <source>
        <dbReference type="ARBA" id="ARBA00023004"/>
    </source>
</evidence>
<evidence type="ECO:0000313" key="19">
    <source>
        <dbReference type="Proteomes" id="UP000309061"/>
    </source>
</evidence>
<keyword evidence="15 17" id="KW-0472">Membrane</keyword>
<protein>
    <recommendedName>
        <fullName evidence="6">Succinate dehydrogenase hydrophobic membrane anchor subunit</fullName>
    </recommendedName>
</protein>
<dbReference type="AlphaFoldDB" id="A0A6B8KCK6"/>
<dbReference type="GO" id="GO:0046872">
    <property type="term" value="F:metal ion binding"/>
    <property type="evidence" value="ECO:0007669"/>
    <property type="project" value="UniProtKB-KW"/>
</dbReference>
<evidence type="ECO:0000256" key="12">
    <source>
        <dbReference type="ARBA" id="ARBA00022982"/>
    </source>
</evidence>
<keyword evidence="12" id="KW-0249">Electron transport</keyword>
<feature type="compositionally biased region" description="Polar residues" evidence="16">
    <location>
        <begin position="1"/>
        <end position="11"/>
    </location>
</feature>
<reference evidence="18 19" key="1">
    <citation type="submission" date="2019-11" db="EMBL/GenBank/DDBJ databases">
        <title>The genome sequence of Methylocystis heyeri.</title>
        <authorList>
            <person name="Oshkin I.Y."/>
            <person name="Miroshnikov K."/>
            <person name="Dedysh S.N."/>
        </authorList>
    </citation>
    <scope>NUCLEOTIDE SEQUENCE [LARGE SCALE GENOMIC DNA]</scope>
    <source>
        <strain evidence="18 19">H2</strain>
    </source>
</reference>
<dbReference type="Proteomes" id="UP000309061">
    <property type="component" value="Chromosome"/>
</dbReference>
<gene>
    <name evidence="18" type="primary">sdhD</name>
    <name evidence="18" type="ORF">H2LOC_003085</name>
</gene>
<organism evidence="18 19">
    <name type="scientific">Methylocystis heyeri</name>
    <dbReference type="NCBI Taxonomy" id="391905"/>
    <lineage>
        <taxon>Bacteria</taxon>
        <taxon>Pseudomonadati</taxon>
        <taxon>Pseudomonadota</taxon>
        <taxon>Alphaproteobacteria</taxon>
        <taxon>Hyphomicrobiales</taxon>
        <taxon>Methylocystaceae</taxon>
        <taxon>Methylocystis</taxon>
    </lineage>
</organism>
<dbReference type="Gene3D" id="1.20.1300.10">
    <property type="entry name" value="Fumarate reductase/succinate dehydrogenase, transmembrane subunit"/>
    <property type="match status" value="1"/>
</dbReference>
<keyword evidence="7" id="KW-0813">Transport</keyword>
<dbReference type="Pfam" id="PF01127">
    <property type="entry name" value="Sdh_cyt"/>
    <property type="match status" value="1"/>
</dbReference>
<keyword evidence="13 17" id="KW-1133">Transmembrane helix</keyword>
<sequence>MTSRTQFVSGRTGQGAAYVSDRSGSPHDKFMRRSSYALAPLGLVVGWLLVSVSGKSFEAARAEIGRPIPALAIIAFIAIACAHMRLGAESVIIDYVHDPALKEKALVANKWASLAIASVWTLAVLIIAAPK</sequence>
<comment type="function">
    <text evidence="2">Membrane-anchoring subunit of succinate dehydrogenase (SDH).</text>
</comment>
<feature type="transmembrane region" description="Helical" evidence="17">
    <location>
        <begin position="69"/>
        <end position="88"/>
    </location>
</feature>
<keyword evidence="8" id="KW-0816">Tricarboxylic acid cycle</keyword>
<proteinExistence type="predicted"/>
<evidence type="ECO:0000256" key="3">
    <source>
        <dbReference type="ARBA" id="ARBA00004141"/>
    </source>
</evidence>
<evidence type="ECO:0000313" key="18">
    <source>
        <dbReference type="EMBL" id="QGM44755.1"/>
    </source>
</evidence>
<dbReference type="KEGG" id="mhey:H2LOC_003085"/>
<dbReference type="UniPathway" id="UPA00223"/>
<evidence type="ECO:0000256" key="16">
    <source>
        <dbReference type="SAM" id="MobiDB-lite"/>
    </source>
</evidence>
<evidence type="ECO:0000256" key="8">
    <source>
        <dbReference type="ARBA" id="ARBA00022532"/>
    </source>
</evidence>
<comment type="cofactor">
    <cofactor evidence="1">
        <name>heme</name>
        <dbReference type="ChEBI" id="CHEBI:30413"/>
    </cofactor>
</comment>
<dbReference type="GO" id="GO:0006099">
    <property type="term" value="P:tricarboxylic acid cycle"/>
    <property type="evidence" value="ECO:0007669"/>
    <property type="project" value="UniProtKB-UniPathway"/>
</dbReference>
<evidence type="ECO:0000256" key="9">
    <source>
        <dbReference type="ARBA" id="ARBA00022617"/>
    </source>
</evidence>
<feature type="transmembrane region" description="Helical" evidence="17">
    <location>
        <begin position="36"/>
        <end position="57"/>
    </location>
</feature>
<evidence type="ECO:0000256" key="11">
    <source>
        <dbReference type="ARBA" id="ARBA00022723"/>
    </source>
</evidence>
<evidence type="ECO:0000256" key="2">
    <source>
        <dbReference type="ARBA" id="ARBA00004050"/>
    </source>
</evidence>
<evidence type="ECO:0000256" key="4">
    <source>
        <dbReference type="ARBA" id="ARBA00005163"/>
    </source>
</evidence>
<evidence type="ECO:0000256" key="5">
    <source>
        <dbReference type="ARBA" id="ARBA00011558"/>
    </source>
</evidence>
<feature type="transmembrane region" description="Helical" evidence="17">
    <location>
        <begin position="108"/>
        <end position="129"/>
    </location>
</feature>
<evidence type="ECO:0000256" key="10">
    <source>
        <dbReference type="ARBA" id="ARBA00022692"/>
    </source>
</evidence>
<name>A0A6B8KCK6_9HYPH</name>
<keyword evidence="10 17" id="KW-0812">Transmembrane</keyword>
<keyword evidence="9" id="KW-0349">Heme</keyword>
<evidence type="ECO:0000256" key="7">
    <source>
        <dbReference type="ARBA" id="ARBA00022448"/>
    </source>
</evidence>
<comment type="subunit">
    <text evidence="5">Part of an enzyme complex containing four subunits: a flavoprotein, an iron-sulfur protein, plus two membrane-anchoring proteins, SdhC and SdhD.</text>
</comment>
<dbReference type="InterPro" id="IPR000701">
    <property type="entry name" value="SuccDH_FuR_B_TM-su"/>
</dbReference>
<dbReference type="EMBL" id="CP046052">
    <property type="protein sequence ID" value="QGM44755.1"/>
    <property type="molecule type" value="Genomic_DNA"/>
</dbReference>
<dbReference type="NCBIfam" id="TIGR02968">
    <property type="entry name" value="succ_dehyd_anc"/>
    <property type="match status" value="1"/>
</dbReference>
<keyword evidence="11" id="KW-0479">Metal-binding</keyword>
<dbReference type="OrthoDB" id="9809280at2"/>
<feature type="region of interest" description="Disordered" evidence="16">
    <location>
        <begin position="1"/>
        <end position="24"/>
    </location>
</feature>
<keyword evidence="14" id="KW-0408">Iron</keyword>
<evidence type="ECO:0000256" key="6">
    <source>
        <dbReference type="ARBA" id="ARBA00019425"/>
    </source>
</evidence>